<dbReference type="CTD" id="100334363"/>
<reference evidence="11" key="1">
    <citation type="submission" date="2025-08" db="UniProtKB">
        <authorList>
            <consortium name="Ensembl"/>
        </authorList>
    </citation>
    <scope>IDENTIFICATION</scope>
</reference>
<proteinExistence type="inferred from homology"/>
<keyword evidence="7" id="KW-0325">Glycoprotein</keyword>
<dbReference type="InterPro" id="IPR046354">
    <property type="entry name" value="SPACA4/Bouncer"/>
</dbReference>
<sequence length="174" mass="18405">MVSALPPFCFLNGSVVSCSDPNVRFPSAVSNSLYNLLLVYLQVNIFSPPFCLFPRTLDSSNLTGQNLECYKCSIGLWNLCLTSKITCGTGEHCFSGEGGSGDVKLKMKGCLEVAKCNKTDDVKLPGSSNTTIYKMTKTCCSTNLCNAAPGLPGASALSLAAVAMFSLLAANFMV</sequence>
<dbReference type="Proteomes" id="UP000261480">
    <property type="component" value="Unplaced"/>
</dbReference>
<protein>
    <recommendedName>
        <fullName evidence="10">UPAR/Ly6 domain-containing protein</fullName>
    </recommendedName>
</protein>
<keyword evidence="5" id="KW-0472">Membrane</keyword>
<evidence type="ECO:0000313" key="11">
    <source>
        <dbReference type="Ensembl" id="ENSPMEP00000028302.1"/>
    </source>
</evidence>
<dbReference type="GO" id="GO:0035036">
    <property type="term" value="P:sperm-egg recognition"/>
    <property type="evidence" value="ECO:0007669"/>
    <property type="project" value="TreeGrafter"/>
</dbReference>
<dbReference type="PANTHER" id="PTHR47613">
    <property type="entry name" value="SPERM ACROSOME MEMBRANE-ASSOCIATED PROTEIN 4"/>
    <property type="match status" value="1"/>
</dbReference>
<dbReference type="Pfam" id="PF00021">
    <property type="entry name" value="UPAR_LY6"/>
    <property type="match status" value="1"/>
</dbReference>
<evidence type="ECO:0000256" key="5">
    <source>
        <dbReference type="ARBA" id="ARBA00023136"/>
    </source>
</evidence>
<evidence type="ECO:0000256" key="4">
    <source>
        <dbReference type="ARBA" id="ARBA00022729"/>
    </source>
</evidence>
<dbReference type="Gene3D" id="2.10.60.10">
    <property type="entry name" value="CD59"/>
    <property type="match status" value="1"/>
</dbReference>
<keyword evidence="8" id="KW-0449">Lipoprotein</keyword>
<dbReference type="GeneID" id="106909557"/>
<dbReference type="InterPro" id="IPR016054">
    <property type="entry name" value="LY6_UPA_recep-like"/>
</dbReference>
<evidence type="ECO:0000256" key="6">
    <source>
        <dbReference type="ARBA" id="ARBA00023157"/>
    </source>
</evidence>
<evidence type="ECO:0000313" key="12">
    <source>
        <dbReference type="Proteomes" id="UP000261480"/>
    </source>
</evidence>
<evidence type="ECO:0000259" key="10">
    <source>
        <dbReference type="SMART" id="SM00134"/>
    </source>
</evidence>
<evidence type="ECO:0000256" key="7">
    <source>
        <dbReference type="ARBA" id="ARBA00023180"/>
    </source>
</evidence>
<keyword evidence="3" id="KW-0336">GPI-anchor</keyword>
<dbReference type="GO" id="GO:0098552">
    <property type="term" value="C:side of membrane"/>
    <property type="evidence" value="ECO:0007669"/>
    <property type="project" value="UniProtKB-KW"/>
</dbReference>
<comment type="subcellular location">
    <subcellularLocation>
        <location evidence="1">Cell membrane</location>
        <topology evidence="1">Lipid-anchor</topology>
        <topology evidence="1">GPI-anchor</topology>
    </subcellularLocation>
</comment>
<dbReference type="RefSeq" id="XP_014831429.1">
    <property type="nucleotide sequence ID" value="XM_014975943.1"/>
</dbReference>
<evidence type="ECO:0000256" key="3">
    <source>
        <dbReference type="ARBA" id="ARBA00022622"/>
    </source>
</evidence>
<comment type="similarity">
    <text evidence="9">Belongs to the SPACA4/bouncer family.</text>
</comment>
<dbReference type="InterPro" id="IPR045860">
    <property type="entry name" value="Snake_toxin-like_sf"/>
</dbReference>
<keyword evidence="4" id="KW-0732">Signal</keyword>
<feature type="domain" description="UPAR/Ly6" evidence="10">
    <location>
        <begin position="67"/>
        <end position="159"/>
    </location>
</feature>
<keyword evidence="6" id="KW-1015">Disulfide bond</keyword>
<name>A0A3B3YLR9_9TELE</name>
<dbReference type="OrthoDB" id="5962859at2759"/>
<dbReference type="GO" id="GO:0005886">
    <property type="term" value="C:plasma membrane"/>
    <property type="evidence" value="ECO:0007669"/>
    <property type="project" value="UniProtKB-SubCell"/>
</dbReference>
<reference evidence="11" key="2">
    <citation type="submission" date="2025-09" db="UniProtKB">
        <authorList>
            <consortium name="Ensembl"/>
        </authorList>
    </citation>
    <scope>IDENTIFICATION</scope>
</reference>
<dbReference type="SMART" id="SM00134">
    <property type="entry name" value="LU"/>
    <property type="match status" value="1"/>
</dbReference>
<accession>A0A3B3YLR9</accession>
<dbReference type="AlphaFoldDB" id="A0A3B3YLR9"/>
<dbReference type="PANTHER" id="PTHR47613:SF1">
    <property type="entry name" value="SPERM ACROSOME MEMBRANE-ASSOCIATED PROTEIN 4"/>
    <property type="match status" value="1"/>
</dbReference>
<dbReference type="Ensembl" id="ENSPMET00000018313.1">
    <property type="protein sequence ID" value="ENSPMEP00000028302.1"/>
    <property type="gene ID" value="ENSPMEG00000013290.1"/>
</dbReference>
<evidence type="ECO:0000256" key="8">
    <source>
        <dbReference type="ARBA" id="ARBA00023288"/>
    </source>
</evidence>
<keyword evidence="2" id="KW-1003">Cell membrane</keyword>
<dbReference type="KEGG" id="pmei:106909557"/>
<dbReference type="SUPFAM" id="SSF57302">
    <property type="entry name" value="Snake toxin-like"/>
    <property type="match status" value="1"/>
</dbReference>
<evidence type="ECO:0000256" key="1">
    <source>
        <dbReference type="ARBA" id="ARBA00004609"/>
    </source>
</evidence>
<keyword evidence="12" id="KW-1185">Reference proteome</keyword>
<evidence type="ECO:0000256" key="2">
    <source>
        <dbReference type="ARBA" id="ARBA00022475"/>
    </source>
</evidence>
<evidence type="ECO:0000256" key="9">
    <source>
        <dbReference type="ARBA" id="ARBA00029446"/>
    </source>
</evidence>
<organism evidence="11 12">
    <name type="scientific">Poecilia mexicana</name>
    <dbReference type="NCBI Taxonomy" id="48701"/>
    <lineage>
        <taxon>Eukaryota</taxon>
        <taxon>Metazoa</taxon>
        <taxon>Chordata</taxon>
        <taxon>Craniata</taxon>
        <taxon>Vertebrata</taxon>
        <taxon>Euteleostomi</taxon>
        <taxon>Actinopterygii</taxon>
        <taxon>Neopterygii</taxon>
        <taxon>Teleostei</taxon>
        <taxon>Neoteleostei</taxon>
        <taxon>Acanthomorphata</taxon>
        <taxon>Ovalentaria</taxon>
        <taxon>Atherinomorphae</taxon>
        <taxon>Cyprinodontiformes</taxon>
        <taxon>Poeciliidae</taxon>
        <taxon>Poeciliinae</taxon>
        <taxon>Poecilia</taxon>
    </lineage>
</organism>